<dbReference type="Proteomes" id="UP001177120">
    <property type="component" value="Unassembled WGS sequence"/>
</dbReference>
<evidence type="ECO:0000313" key="10">
    <source>
        <dbReference type="Proteomes" id="UP001177120"/>
    </source>
</evidence>
<dbReference type="InterPro" id="IPR046373">
    <property type="entry name" value="Acyl-CoA_Oxase/DH_mid-dom_sf"/>
</dbReference>
<dbReference type="Gene3D" id="2.40.110.10">
    <property type="entry name" value="Butyryl-CoA Dehydrogenase, subunit A, domain 2"/>
    <property type="match status" value="1"/>
</dbReference>
<dbReference type="SUPFAM" id="SSF47203">
    <property type="entry name" value="Acyl-CoA dehydrogenase C-terminal domain-like"/>
    <property type="match status" value="1"/>
</dbReference>
<evidence type="ECO:0000256" key="5">
    <source>
        <dbReference type="RuleBase" id="RU362125"/>
    </source>
</evidence>
<dbReference type="Pfam" id="PF02770">
    <property type="entry name" value="Acyl-CoA_dh_M"/>
    <property type="match status" value="1"/>
</dbReference>
<evidence type="ECO:0000313" key="9">
    <source>
        <dbReference type="EMBL" id="MBN2909938.1"/>
    </source>
</evidence>
<comment type="similarity">
    <text evidence="2 5">Belongs to the acyl-CoA dehydrogenase family.</text>
</comment>
<dbReference type="EMBL" id="JAFHAP010000009">
    <property type="protein sequence ID" value="MBN2909938.1"/>
    <property type="molecule type" value="Genomic_DNA"/>
</dbReference>
<keyword evidence="5" id="KW-0560">Oxidoreductase</keyword>
<comment type="cofactor">
    <cofactor evidence="1 5">
        <name>FAD</name>
        <dbReference type="ChEBI" id="CHEBI:57692"/>
    </cofactor>
</comment>
<dbReference type="InterPro" id="IPR006089">
    <property type="entry name" value="Acyl-CoA_DH_CS"/>
</dbReference>
<keyword evidence="4 5" id="KW-0274">FAD</keyword>
<dbReference type="PIRSF" id="PIRSF016578">
    <property type="entry name" value="HsaA"/>
    <property type="match status" value="1"/>
</dbReference>
<feature type="domain" description="Acyl-CoA oxidase/dehydrogenase middle" evidence="7">
    <location>
        <begin position="121"/>
        <end position="218"/>
    </location>
</feature>
<name>A0ABS2WKD5_9BACL</name>
<evidence type="ECO:0000259" key="7">
    <source>
        <dbReference type="Pfam" id="PF02770"/>
    </source>
</evidence>
<feature type="domain" description="Acyl-CoA dehydrogenase/oxidase C-terminal" evidence="6">
    <location>
        <begin position="230"/>
        <end position="378"/>
    </location>
</feature>
<dbReference type="PROSITE" id="PS00073">
    <property type="entry name" value="ACYL_COA_DH_2"/>
    <property type="match status" value="1"/>
</dbReference>
<dbReference type="InterPro" id="IPR037069">
    <property type="entry name" value="AcylCoA_DH/ox_N_sf"/>
</dbReference>
<dbReference type="InterPro" id="IPR009100">
    <property type="entry name" value="AcylCoA_DH/oxidase_NM_dom_sf"/>
</dbReference>
<keyword evidence="3 5" id="KW-0285">Flavoprotein</keyword>
<evidence type="ECO:0000256" key="3">
    <source>
        <dbReference type="ARBA" id="ARBA00022630"/>
    </source>
</evidence>
<gene>
    <name evidence="9" type="ORF">JQC72_10465</name>
</gene>
<organism evidence="9 10">
    <name type="scientific">Polycladomyces zharkentensis</name>
    <dbReference type="NCBI Taxonomy" id="2807616"/>
    <lineage>
        <taxon>Bacteria</taxon>
        <taxon>Bacillati</taxon>
        <taxon>Bacillota</taxon>
        <taxon>Bacilli</taxon>
        <taxon>Bacillales</taxon>
        <taxon>Thermoactinomycetaceae</taxon>
        <taxon>Polycladomyces</taxon>
    </lineage>
</organism>
<dbReference type="InterPro" id="IPR009075">
    <property type="entry name" value="AcylCo_DH/oxidase_C"/>
</dbReference>
<proteinExistence type="inferred from homology"/>
<evidence type="ECO:0000259" key="8">
    <source>
        <dbReference type="Pfam" id="PF02771"/>
    </source>
</evidence>
<evidence type="ECO:0000259" key="6">
    <source>
        <dbReference type="Pfam" id="PF00441"/>
    </source>
</evidence>
<dbReference type="InterPro" id="IPR036250">
    <property type="entry name" value="AcylCo_DH-like_C"/>
</dbReference>
<dbReference type="Gene3D" id="1.10.540.10">
    <property type="entry name" value="Acyl-CoA dehydrogenase/oxidase, N-terminal domain"/>
    <property type="match status" value="1"/>
</dbReference>
<evidence type="ECO:0000256" key="2">
    <source>
        <dbReference type="ARBA" id="ARBA00009347"/>
    </source>
</evidence>
<dbReference type="Gene3D" id="1.20.140.10">
    <property type="entry name" value="Butyryl-CoA Dehydrogenase, subunit A, domain 3"/>
    <property type="match status" value="1"/>
</dbReference>
<dbReference type="PANTHER" id="PTHR43884:SF12">
    <property type="entry name" value="ISOVALERYL-COA DEHYDROGENASE, MITOCHONDRIAL-RELATED"/>
    <property type="match status" value="1"/>
</dbReference>
<protein>
    <submittedName>
        <fullName evidence="9">Acyl-CoA dehydrogenase family protein</fullName>
    </submittedName>
</protein>
<reference evidence="9" key="1">
    <citation type="journal article" date="2024" name="Int. J. Syst. Evol. Microbiol.">
        <title>Polycladomyces zharkentensis sp. nov., a novel thermophilic cellulose- and starch-degrading member of the Bacillota from a geothermal aquifer in Kazakhstan.</title>
        <authorList>
            <person name="Mashzhan A."/>
            <person name="Kistaubayeva A."/>
            <person name="Javier-Lopez R."/>
            <person name="Bissenova U."/>
            <person name="Bissenbay A."/>
            <person name="Birkeland N.K."/>
        </authorList>
    </citation>
    <scope>NUCLEOTIDE SEQUENCE</scope>
    <source>
        <strain evidence="9">ZKZ2T</strain>
    </source>
</reference>
<dbReference type="InterPro" id="IPR013786">
    <property type="entry name" value="AcylCoA_DH/ox_N"/>
</dbReference>
<dbReference type="Pfam" id="PF00441">
    <property type="entry name" value="Acyl-CoA_dh_1"/>
    <property type="match status" value="1"/>
</dbReference>
<dbReference type="InterPro" id="IPR006091">
    <property type="entry name" value="Acyl-CoA_Oxase/DH_mid-dom"/>
</dbReference>
<sequence length="384" mass="43597">MKLTHQEEVQVFRQTFRRFLEKEAVPHYEQWEKDRLIPRSFWKKMGENGWLCPTVEERYGGAGADWLYAVAIIEEMERVGSGLAGIALHNEIVVPYLTAYGTEEQKQRWLPGCVSGDLITAIAMTEPGAGSDLANITTTARREGNVYVLNGQKTFITNGFHADLIIVVCKTDPGAEPQHRGISLLVVERGTPGFERGKKLEKVGLHCLDTTELYFHECRVPVRNLLGEEGKGFYYLMNQLQQERLVVALSAWVAAEEMFRTTLDYVKMRTAFGKPIGQFQHTQFTMAEMATEIELGRAFLERLIEEHRKGVDCVTEVSMAKWWLTEMAKRVAAQCMQLHGGYGYMEEYPIARRFRDIAVTSIYAGTNEIMKSIIAKRLGLGEGR</sequence>
<evidence type="ECO:0000256" key="1">
    <source>
        <dbReference type="ARBA" id="ARBA00001974"/>
    </source>
</evidence>
<evidence type="ECO:0000256" key="4">
    <source>
        <dbReference type="ARBA" id="ARBA00022827"/>
    </source>
</evidence>
<feature type="domain" description="Acyl-CoA dehydrogenase/oxidase N-terminal" evidence="8">
    <location>
        <begin position="7"/>
        <end position="117"/>
    </location>
</feature>
<accession>A0ABS2WKD5</accession>
<keyword evidence="10" id="KW-1185">Reference proteome</keyword>
<dbReference type="Pfam" id="PF02771">
    <property type="entry name" value="Acyl-CoA_dh_N"/>
    <property type="match status" value="1"/>
</dbReference>
<dbReference type="SUPFAM" id="SSF56645">
    <property type="entry name" value="Acyl-CoA dehydrogenase NM domain-like"/>
    <property type="match status" value="1"/>
</dbReference>
<dbReference type="RefSeq" id="WP_205495677.1">
    <property type="nucleotide sequence ID" value="NZ_JAFHAP010000009.1"/>
</dbReference>
<dbReference type="PANTHER" id="PTHR43884">
    <property type="entry name" value="ACYL-COA DEHYDROGENASE"/>
    <property type="match status" value="1"/>
</dbReference>
<comment type="caution">
    <text evidence="9">The sequence shown here is derived from an EMBL/GenBank/DDBJ whole genome shotgun (WGS) entry which is preliminary data.</text>
</comment>